<feature type="chain" id="PRO_5030548405" evidence="1">
    <location>
        <begin position="26"/>
        <end position="148"/>
    </location>
</feature>
<sequence length="148" mass="15143">MGRGPSTALCVAAALAAFVPEGAQAELRVTPKGSCTVRDVKLIEAAGGGHGDGSFTKLNADCGAKAWNAFTGINPGSYKGCLKRAAPVSEPCAQCFAEGGVWGYSTCKWHCMVSWCSASCIGCNKAHLDKLDACIGATAPRPTICTDA</sequence>
<proteinExistence type="predicted"/>
<dbReference type="EMBL" id="HBGW01102536">
    <property type="protein sequence ID" value="CAD9646986.1"/>
    <property type="molecule type" value="Transcribed_RNA"/>
</dbReference>
<protein>
    <submittedName>
        <fullName evidence="2">Uncharacterized protein</fullName>
    </submittedName>
</protein>
<gene>
    <name evidence="2" type="ORF">BRAN1462_LOCUS64808</name>
</gene>
<name>A0A7S2VSI1_9DINO</name>
<dbReference type="AlphaFoldDB" id="A0A7S2VSI1"/>
<organism evidence="2">
    <name type="scientific">Zooxanthella nutricula</name>
    <dbReference type="NCBI Taxonomy" id="1333877"/>
    <lineage>
        <taxon>Eukaryota</taxon>
        <taxon>Sar</taxon>
        <taxon>Alveolata</taxon>
        <taxon>Dinophyceae</taxon>
        <taxon>Peridiniales</taxon>
        <taxon>Peridiniales incertae sedis</taxon>
        <taxon>Zooxanthella</taxon>
    </lineage>
</organism>
<evidence type="ECO:0000313" key="2">
    <source>
        <dbReference type="EMBL" id="CAD9646986.1"/>
    </source>
</evidence>
<accession>A0A7S2VSI1</accession>
<reference evidence="2" key="1">
    <citation type="submission" date="2021-01" db="EMBL/GenBank/DDBJ databases">
        <authorList>
            <person name="Corre E."/>
            <person name="Pelletier E."/>
            <person name="Niang G."/>
            <person name="Scheremetjew M."/>
            <person name="Finn R."/>
            <person name="Kale V."/>
            <person name="Holt S."/>
            <person name="Cochrane G."/>
            <person name="Meng A."/>
            <person name="Brown T."/>
            <person name="Cohen L."/>
        </authorList>
    </citation>
    <scope>NUCLEOTIDE SEQUENCE</scope>
    <source>
        <strain evidence="2">RCC3387</strain>
    </source>
</reference>
<feature type="signal peptide" evidence="1">
    <location>
        <begin position="1"/>
        <end position="25"/>
    </location>
</feature>
<keyword evidence="1" id="KW-0732">Signal</keyword>
<evidence type="ECO:0000256" key="1">
    <source>
        <dbReference type="SAM" id="SignalP"/>
    </source>
</evidence>